<keyword evidence="5" id="KW-0819">tRNA processing</keyword>
<evidence type="ECO:0000256" key="1">
    <source>
        <dbReference type="ARBA" id="ARBA00004123"/>
    </source>
</evidence>
<dbReference type="Proteomes" id="UP000444721">
    <property type="component" value="Unassembled WGS sequence"/>
</dbReference>
<evidence type="ECO:0000256" key="5">
    <source>
        <dbReference type="ARBA" id="ARBA00022694"/>
    </source>
</evidence>
<feature type="region of interest" description="Disordered" evidence="12">
    <location>
        <begin position="306"/>
        <end position="327"/>
    </location>
</feature>
<evidence type="ECO:0000256" key="6">
    <source>
        <dbReference type="ARBA" id="ARBA00023242"/>
    </source>
</evidence>
<sequence>MTLSNSEPQEEMATPPTSSHHNDDSINNSPLLQMVYQHFHIPPFTNPPISHIASFDSRPKEPCPKCKKNRKYYCYDCCVPIIDQAPTISKLPLHCIIIQHKLERKTKSTASQAKVVAHSSVDLYEFPDVPSFITPNNSILVFPSKNAKPVRDLFKLSSNSASSSNTTESCPIINTSDLKYAVFIDSTWGQAKQIYRNELIHRLPCVVIEEKETLFWRYQKEGQKFLSTIEAIYYFYKEFVQAMMNEASLLSHGDSGKESYEENLENLLYYYVHQYCLIQEYYAKDPSKKITTKKTDNDKYIKYELFQNSNPPESSIKEPPQKKLKEQ</sequence>
<evidence type="ECO:0000256" key="2">
    <source>
        <dbReference type="ARBA" id="ARBA00012386"/>
    </source>
</evidence>
<comment type="catalytic activity">
    <reaction evidence="11">
        <text>a uridine in tRNA + S-adenosyl-L-methionine = a 3-[(3S)-3-amino-3-carboxypropyl]uridine in tRNA + S-methyl-5'-thioadenosine + H(+)</text>
        <dbReference type="Rhea" id="RHEA:62432"/>
        <dbReference type="Rhea" id="RHEA-COMP:13339"/>
        <dbReference type="Rhea" id="RHEA-COMP:16092"/>
        <dbReference type="ChEBI" id="CHEBI:15378"/>
        <dbReference type="ChEBI" id="CHEBI:17509"/>
        <dbReference type="ChEBI" id="CHEBI:59789"/>
        <dbReference type="ChEBI" id="CHEBI:65315"/>
        <dbReference type="ChEBI" id="CHEBI:82930"/>
        <dbReference type="EC" id="2.5.1.25"/>
    </reaction>
</comment>
<dbReference type="EC" id="2.5.1.25" evidence="2"/>
<dbReference type="OMA" id="YVVLHPN"/>
<feature type="compositionally biased region" description="Basic and acidic residues" evidence="12">
    <location>
        <begin position="315"/>
        <end position="327"/>
    </location>
</feature>
<feature type="domain" description="DTW" evidence="13">
    <location>
        <begin position="70"/>
        <end position="283"/>
    </location>
</feature>
<dbReference type="SMART" id="SM01144">
    <property type="entry name" value="DTW"/>
    <property type="match status" value="1"/>
</dbReference>
<evidence type="ECO:0000256" key="4">
    <source>
        <dbReference type="ARBA" id="ARBA00022691"/>
    </source>
</evidence>
<dbReference type="RefSeq" id="XP_044566359.1">
    <property type="nucleotide sequence ID" value="XM_044702808.1"/>
</dbReference>
<evidence type="ECO:0000256" key="7">
    <source>
        <dbReference type="ARBA" id="ARBA00037050"/>
    </source>
</evidence>
<keyword evidence="15" id="KW-1185">Reference proteome</keyword>
<dbReference type="GO" id="GO:0005634">
    <property type="term" value="C:nucleus"/>
    <property type="evidence" value="ECO:0007669"/>
    <property type="project" value="UniProtKB-SubCell"/>
</dbReference>
<dbReference type="GeneID" id="68119518"/>
<dbReference type="VEuPathDB" id="AmoebaDB:NfTy_039440"/>
<accession>A0A6A5C1U8</accession>
<dbReference type="VEuPathDB" id="AmoebaDB:FDP41_012303"/>
<evidence type="ECO:0000256" key="11">
    <source>
        <dbReference type="ARBA" id="ARBA00048718"/>
    </source>
</evidence>
<proteinExistence type="inferred from homology"/>
<evidence type="ECO:0000256" key="10">
    <source>
        <dbReference type="ARBA" id="ARBA00042508"/>
    </source>
</evidence>
<evidence type="ECO:0000256" key="8">
    <source>
        <dbReference type="ARBA" id="ARBA00038290"/>
    </source>
</evidence>
<comment type="similarity">
    <text evidence="8">Belongs to the TDD superfamily. DTWD1 family.</text>
</comment>
<dbReference type="Pfam" id="PF03942">
    <property type="entry name" value="DTW"/>
    <property type="match status" value="1"/>
</dbReference>
<dbReference type="InterPro" id="IPR051521">
    <property type="entry name" value="tRNA_Mod/Golgi_Maint"/>
</dbReference>
<dbReference type="VEuPathDB" id="AmoebaDB:NF0052770"/>
<keyword evidence="6" id="KW-0539">Nucleus</keyword>
<evidence type="ECO:0000256" key="12">
    <source>
        <dbReference type="SAM" id="MobiDB-lite"/>
    </source>
</evidence>
<dbReference type="GO" id="GO:0008033">
    <property type="term" value="P:tRNA processing"/>
    <property type="evidence" value="ECO:0007669"/>
    <property type="project" value="UniProtKB-KW"/>
</dbReference>
<protein>
    <recommendedName>
        <fullName evidence="9">tRNA-uridine aminocarboxypropyltransferase 1</fullName>
        <ecNumber evidence="2">2.5.1.25</ecNumber>
    </recommendedName>
    <alternativeName>
        <fullName evidence="10">DTW domain-containing protein 1</fullName>
    </alternativeName>
</protein>
<gene>
    <name evidence="14" type="ORF">FDP41_012303</name>
</gene>
<dbReference type="EMBL" id="VFQX01000013">
    <property type="protein sequence ID" value="KAF0981646.1"/>
    <property type="molecule type" value="Genomic_DNA"/>
</dbReference>
<dbReference type="AlphaFoldDB" id="A0A6A5C1U8"/>
<comment type="function">
    <text evidence="7">Catalyzes the formation of 3-(3-amino-3-carboxypropyl)uridine (acp3U) at position 20 in the D-loop of several cytoplasmic tRNAs (acp3U(20)).</text>
</comment>
<evidence type="ECO:0000259" key="13">
    <source>
        <dbReference type="SMART" id="SM01144"/>
    </source>
</evidence>
<comment type="caution">
    <text evidence="14">The sequence shown here is derived from an EMBL/GenBank/DDBJ whole genome shotgun (WGS) entry which is preliminary data.</text>
</comment>
<keyword evidence="3" id="KW-0808">Transferase</keyword>
<dbReference type="InterPro" id="IPR005636">
    <property type="entry name" value="DTW"/>
</dbReference>
<evidence type="ECO:0000313" key="14">
    <source>
        <dbReference type="EMBL" id="KAF0981646.1"/>
    </source>
</evidence>
<dbReference type="OrthoDB" id="3173at2759"/>
<keyword evidence="4" id="KW-0949">S-adenosyl-L-methionine</keyword>
<dbReference type="PANTHER" id="PTHR15627:SF8">
    <property type="entry name" value="TRNA-URIDINE AMINOCARBOXYPROPYLTRANSFERASE 1"/>
    <property type="match status" value="1"/>
</dbReference>
<dbReference type="PANTHER" id="PTHR15627">
    <property type="entry name" value="NATURAL KILLER CELL-SPECIFIC ANTIGEN KLIP1"/>
    <property type="match status" value="1"/>
</dbReference>
<evidence type="ECO:0000256" key="9">
    <source>
        <dbReference type="ARBA" id="ARBA00039242"/>
    </source>
</evidence>
<reference evidence="14 15" key="1">
    <citation type="journal article" date="2019" name="Sci. Rep.">
        <title>Nanopore sequencing improves the draft genome of the human pathogenic amoeba Naegleria fowleri.</title>
        <authorList>
            <person name="Liechti N."/>
            <person name="Schurch N."/>
            <person name="Bruggmann R."/>
            <person name="Wittwer M."/>
        </authorList>
    </citation>
    <scope>NUCLEOTIDE SEQUENCE [LARGE SCALE GENOMIC DNA]</scope>
    <source>
        <strain evidence="14 15">ATCC 30894</strain>
    </source>
</reference>
<evidence type="ECO:0000256" key="3">
    <source>
        <dbReference type="ARBA" id="ARBA00022679"/>
    </source>
</evidence>
<feature type="region of interest" description="Disordered" evidence="12">
    <location>
        <begin position="1"/>
        <end position="27"/>
    </location>
</feature>
<organism evidence="14 15">
    <name type="scientific">Naegleria fowleri</name>
    <name type="common">Brain eating amoeba</name>
    <dbReference type="NCBI Taxonomy" id="5763"/>
    <lineage>
        <taxon>Eukaryota</taxon>
        <taxon>Discoba</taxon>
        <taxon>Heterolobosea</taxon>
        <taxon>Tetramitia</taxon>
        <taxon>Eutetramitia</taxon>
        <taxon>Vahlkampfiidae</taxon>
        <taxon>Naegleria</taxon>
    </lineage>
</organism>
<comment type="subcellular location">
    <subcellularLocation>
        <location evidence="1">Nucleus</location>
    </subcellularLocation>
</comment>
<name>A0A6A5C1U8_NAEFO</name>
<evidence type="ECO:0000313" key="15">
    <source>
        <dbReference type="Proteomes" id="UP000444721"/>
    </source>
</evidence>
<dbReference type="GO" id="GO:0016432">
    <property type="term" value="F:tRNA-uridine aminocarboxypropyltransferase activity"/>
    <property type="evidence" value="ECO:0007669"/>
    <property type="project" value="UniProtKB-EC"/>
</dbReference>